<feature type="region of interest" description="Disordered" evidence="1">
    <location>
        <begin position="1"/>
        <end position="20"/>
    </location>
</feature>
<feature type="compositionally biased region" description="Basic and acidic residues" evidence="1">
    <location>
        <begin position="7"/>
        <end position="20"/>
    </location>
</feature>
<accession>A0A5C3MFE4</accession>
<proteinExistence type="predicted"/>
<name>A0A5C3MFE4_9AGAR</name>
<dbReference type="EMBL" id="ML213590">
    <property type="protein sequence ID" value="TFK44139.1"/>
    <property type="molecule type" value="Genomic_DNA"/>
</dbReference>
<evidence type="ECO:0000313" key="2">
    <source>
        <dbReference type="EMBL" id="TFK44139.1"/>
    </source>
</evidence>
<evidence type="ECO:0000313" key="3">
    <source>
        <dbReference type="Proteomes" id="UP000308652"/>
    </source>
</evidence>
<gene>
    <name evidence="2" type="ORF">BDQ12DRAFT_672454</name>
</gene>
<dbReference type="AlphaFoldDB" id="A0A5C3MFE4"/>
<dbReference type="Proteomes" id="UP000308652">
    <property type="component" value="Unassembled WGS sequence"/>
</dbReference>
<evidence type="ECO:0000256" key="1">
    <source>
        <dbReference type="SAM" id="MobiDB-lite"/>
    </source>
</evidence>
<organism evidence="2 3">
    <name type="scientific">Crucibulum laeve</name>
    <dbReference type="NCBI Taxonomy" id="68775"/>
    <lineage>
        <taxon>Eukaryota</taxon>
        <taxon>Fungi</taxon>
        <taxon>Dikarya</taxon>
        <taxon>Basidiomycota</taxon>
        <taxon>Agaricomycotina</taxon>
        <taxon>Agaricomycetes</taxon>
        <taxon>Agaricomycetidae</taxon>
        <taxon>Agaricales</taxon>
        <taxon>Agaricineae</taxon>
        <taxon>Nidulariaceae</taxon>
        <taxon>Crucibulum</taxon>
    </lineage>
</organism>
<sequence>MLTPPARDVDQAHKNPEVRERRVHHIQLESPLLGTVCSTIDPASMQLSEVVTTKKFVAEKSLTNVGVMGT</sequence>
<keyword evidence="3" id="KW-1185">Reference proteome</keyword>
<reference evidence="2 3" key="1">
    <citation type="journal article" date="2019" name="Nat. Ecol. Evol.">
        <title>Megaphylogeny resolves global patterns of mushroom evolution.</title>
        <authorList>
            <person name="Varga T."/>
            <person name="Krizsan K."/>
            <person name="Foldi C."/>
            <person name="Dima B."/>
            <person name="Sanchez-Garcia M."/>
            <person name="Sanchez-Ramirez S."/>
            <person name="Szollosi G.J."/>
            <person name="Szarkandi J.G."/>
            <person name="Papp V."/>
            <person name="Albert L."/>
            <person name="Andreopoulos W."/>
            <person name="Angelini C."/>
            <person name="Antonin V."/>
            <person name="Barry K.W."/>
            <person name="Bougher N.L."/>
            <person name="Buchanan P."/>
            <person name="Buyck B."/>
            <person name="Bense V."/>
            <person name="Catcheside P."/>
            <person name="Chovatia M."/>
            <person name="Cooper J."/>
            <person name="Damon W."/>
            <person name="Desjardin D."/>
            <person name="Finy P."/>
            <person name="Geml J."/>
            <person name="Haridas S."/>
            <person name="Hughes K."/>
            <person name="Justo A."/>
            <person name="Karasinski D."/>
            <person name="Kautmanova I."/>
            <person name="Kiss B."/>
            <person name="Kocsube S."/>
            <person name="Kotiranta H."/>
            <person name="LaButti K.M."/>
            <person name="Lechner B.E."/>
            <person name="Liimatainen K."/>
            <person name="Lipzen A."/>
            <person name="Lukacs Z."/>
            <person name="Mihaltcheva S."/>
            <person name="Morgado L.N."/>
            <person name="Niskanen T."/>
            <person name="Noordeloos M.E."/>
            <person name="Ohm R.A."/>
            <person name="Ortiz-Santana B."/>
            <person name="Ovrebo C."/>
            <person name="Racz N."/>
            <person name="Riley R."/>
            <person name="Savchenko A."/>
            <person name="Shiryaev A."/>
            <person name="Soop K."/>
            <person name="Spirin V."/>
            <person name="Szebenyi C."/>
            <person name="Tomsovsky M."/>
            <person name="Tulloss R.E."/>
            <person name="Uehling J."/>
            <person name="Grigoriev I.V."/>
            <person name="Vagvolgyi C."/>
            <person name="Papp T."/>
            <person name="Martin F.M."/>
            <person name="Miettinen O."/>
            <person name="Hibbett D.S."/>
            <person name="Nagy L.G."/>
        </authorList>
    </citation>
    <scope>NUCLEOTIDE SEQUENCE [LARGE SCALE GENOMIC DNA]</scope>
    <source>
        <strain evidence="2 3">CBS 166.37</strain>
    </source>
</reference>
<protein>
    <submittedName>
        <fullName evidence="2">Uncharacterized protein</fullName>
    </submittedName>
</protein>